<evidence type="ECO:0000313" key="2">
    <source>
        <dbReference type="Proteomes" id="UP001209107"/>
    </source>
</evidence>
<keyword evidence="2" id="KW-1185">Reference proteome</keyword>
<name>A0ABT3JN26_9FLAO</name>
<evidence type="ECO:0000313" key="1">
    <source>
        <dbReference type="EMBL" id="MCW4452175.1"/>
    </source>
</evidence>
<sequence length="183" mass="21672">MKNKKIPLEPGFWTDDSITDPFELIDAFFDFHHHDGYKKVLQEMMVFTQKKEICRKEYPGQIFVLYTAFRSFLRSCYRLQFKGDQWKMKETEPVEAGAKLYLASLTIKEFQDPFSVFRNAFIEKSLDEYDFFLCETVHLALSPYIDPSGMDVMTPFFQFIKMLDAAHLLKERGIEKITTKDDR</sequence>
<accession>A0ABT3JN26</accession>
<dbReference type="EMBL" id="JAPCHZ010000004">
    <property type="protein sequence ID" value="MCW4452175.1"/>
    <property type="molecule type" value="Genomic_DNA"/>
</dbReference>
<reference evidence="1 2" key="1">
    <citation type="submission" date="2022-10" db="EMBL/GenBank/DDBJ databases">
        <title>Kaistella sp. BT-6-1-3.</title>
        <authorList>
            <person name="Ai J."/>
            <person name="Deng Z."/>
        </authorList>
    </citation>
    <scope>NUCLEOTIDE SEQUENCE [LARGE SCALE GENOMIC DNA]</scope>
    <source>
        <strain evidence="1 2">BT6-1-3</strain>
    </source>
</reference>
<gene>
    <name evidence="1" type="ORF">OK344_08130</name>
</gene>
<dbReference type="RefSeq" id="WP_265144329.1">
    <property type="nucleotide sequence ID" value="NZ_JAPCHZ010000004.1"/>
</dbReference>
<dbReference type="Proteomes" id="UP001209107">
    <property type="component" value="Unassembled WGS sequence"/>
</dbReference>
<organism evidence="1 2">
    <name type="scientific">Kaistella yananensis</name>
    <dbReference type="NCBI Taxonomy" id="2989820"/>
    <lineage>
        <taxon>Bacteria</taxon>
        <taxon>Pseudomonadati</taxon>
        <taxon>Bacteroidota</taxon>
        <taxon>Flavobacteriia</taxon>
        <taxon>Flavobacteriales</taxon>
        <taxon>Weeksellaceae</taxon>
        <taxon>Chryseobacterium group</taxon>
        <taxon>Kaistella</taxon>
    </lineage>
</organism>
<proteinExistence type="predicted"/>
<protein>
    <submittedName>
        <fullName evidence="1">Uncharacterized protein</fullName>
    </submittedName>
</protein>
<comment type="caution">
    <text evidence="1">The sequence shown here is derived from an EMBL/GenBank/DDBJ whole genome shotgun (WGS) entry which is preliminary data.</text>
</comment>